<accession>A0A365TMY1</accession>
<feature type="domain" description="GGDEF" evidence="4">
    <location>
        <begin position="211"/>
        <end position="341"/>
    </location>
</feature>
<gene>
    <name evidence="5" type="ORF">DQ400_11350</name>
</gene>
<organism evidence="5 6">
    <name type="scientific">Vreelandella sulfidaeris</name>
    <dbReference type="NCBI Taxonomy" id="115553"/>
    <lineage>
        <taxon>Bacteria</taxon>
        <taxon>Pseudomonadati</taxon>
        <taxon>Pseudomonadota</taxon>
        <taxon>Gammaproteobacteria</taxon>
        <taxon>Oceanospirillales</taxon>
        <taxon>Halomonadaceae</taxon>
        <taxon>Vreelandella</taxon>
    </lineage>
</organism>
<dbReference type="InterPro" id="IPR035965">
    <property type="entry name" value="PAS-like_dom_sf"/>
</dbReference>
<evidence type="ECO:0000259" key="4">
    <source>
        <dbReference type="PROSITE" id="PS50887"/>
    </source>
</evidence>
<dbReference type="NCBIfam" id="TIGR00254">
    <property type="entry name" value="GGDEF"/>
    <property type="match status" value="1"/>
</dbReference>
<dbReference type="InterPro" id="IPR000700">
    <property type="entry name" value="PAS-assoc_C"/>
</dbReference>
<dbReference type="NCBIfam" id="TIGR00229">
    <property type="entry name" value="sensory_box"/>
    <property type="match status" value="1"/>
</dbReference>
<dbReference type="Pfam" id="PF00990">
    <property type="entry name" value="GGDEF"/>
    <property type="match status" value="1"/>
</dbReference>
<comment type="caution">
    <text evidence="5">The sequence shown here is derived from an EMBL/GenBank/DDBJ whole genome shotgun (WGS) entry which is preliminary data.</text>
</comment>
<dbReference type="EMBL" id="QNTU01000006">
    <property type="protein sequence ID" value="RBI67242.1"/>
    <property type="molecule type" value="Genomic_DNA"/>
</dbReference>
<dbReference type="OrthoDB" id="9804951at2"/>
<dbReference type="InterPro" id="IPR000160">
    <property type="entry name" value="GGDEF_dom"/>
</dbReference>
<name>A0A365TMY1_9GAMM</name>
<dbReference type="InterPro" id="IPR000014">
    <property type="entry name" value="PAS"/>
</dbReference>
<dbReference type="CDD" id="cd00130">
    <property type="entry name" value="PAS"/>
    <property type="match status" value="1"/>
</dbReference>
<reference evidence="6" key="1">
    <citation type="submission" date="2018-06" db="EMBL/GenBank/DDBJ databases">
        <title>Whole genome sequencing of four bacterial strains from South Shetland trench revealing bio-synthetic gene clusters.</title>
        <authorList>
            <person name="Abdel-Mageed W.M."/>
            <person name="Lehri B."/>
            <person name="Jarmusch S."/>
            <person name="Miranda K."/>
            <person name="Goodfellow M."/>
            <person name="Jaspars M."/>
            <person name="Karlyshev A.V."/>
        </authorList>
    </citation>
    <scope>NUCLEOTIDE SEQUENCE [LARGE SCALE GENOMIC DNA]</scope>
    <source>
        <strain evidence="6">SST4</strain>
    </source>
</reference>
<sequence>MWLPVSLNRPLVWVAMAALPACVWIPDTALRLVAATLVALGLWDAWNQVRQQRLRLRLSQDTLGLASDAMVITDAQNRVIVVNPAFTEITGYSSQEVQGLKLETLAAPRHDKNFYQTFWSALKSTGRWEGEMWSRRKHGDEYPEWLKVRAVTDKRGKITHFIHLFTDITAQKARERDLRRIGYEDPLTGLPNRRRLHDLLASRLRHLRAGESLDMALVDIDGLKSVNDSLGVEQGDRLLARFAQRLTSYVVGGVVGRLGGDEFMVIRTTTFDDHDQWVASLREHMSRPFEINEQSLRLGLTIGSCRAPEDGDDSGVLFQRLESALYSAKRLGRNLSQRFRPALDKQDNPQLALVSDLRAALISGDQLELHYQTQHEPSSGEVVGMEALLRWRHPRDGMISPGDFISLAERHGLMSQLGTWVIEKACAQQAHWRNSAMPKLTIWVNISALQLFQGDLESQLATCLRRYQLKPSQIGLELTESVLLDERAGDMRPRLQALRDQGYAIAIDDFGTGYSSLGYLKRLPVDKIKLDRAFIKELPHDQADASIVKAVLAMAEGMGLGVIAEGVETKEQCQFLVKAGCTSVQGFYFARPLPAAELEKRLVPIPVDVPAAS</sequence>
<dbReference type="SMART" id="SM00091">
    <property type="entry name" value="PAS"/>
    <property type="match status" value="1"/>
</dbReference>
<dbReference type="Pfam" id="PF00563">
    <property type="entry name" value="EAL"/>
    <property type="match status" value="1"/>
</dbReference>
<feature type="domain" description="EAL" evidence="3">
    <location>
        <begin position="350"/>
        <end position="606"/>
    </location>
</feature>
<dbReference type="PROSITE" id="PS50887">
    <property type="entry name" value="GGDEF"/>
    <property type="match status" value="1"/>
</dbReference>
<feature type="domain" description="PAC" evidence="2">
    <location>
        <begin position="128"/>
        <end position="180"/>
    </location>
</feature>
<dbReference type="SMART" id="SM00052">
    <property type="entry name" value="EAL"/>
    <property type="match status" value="1"/>
</dbReference>
<dbReference type="PROSITE" id="PS50112">
    <property type="entry name" value="PAS"/>
    <property type="match status" value="1"/>
</dbReference>
<dbReference type="SUPFAM" id="SSF141868">
    <property type="entry name" value="EAL domain-like"/>
    <property type="match status" value="1"/>
</dbReference>
<dbReference type="PROSITE" id="PS50113">
    <property type="entry name" value="PAC"/>
    <property type="match status" value="1"/>
</dbReference>
<dbReference type="InterPro" id="IPR043128">
    <property type="entry name" value="Rev_trsase/Diguanyl_cyclase"/>
</dbReference>
<dbReference type="Gene3D" id="3.30.450.20">
    <property type="entry name" value="PAS domain"/>
    <property type="match status" value="1"/>
</dbReference>
<dbReference type="PANTHER" id="PTHR44757:SF2">
    <property type="entry name" value="BIOFILM ARCHITECTURE MAINTENANCE PROTEIN MBAA"/>
    <property type="match status" value="1"/>
</dbReference>
<dbReference type="AlphaFoldDB" id="A0A365TMY1"/>
<dbReference type="SMART" id="SM00267">
    <property type="entry name" value="GGDEF"/>
    <property type="match status" value="1"/>
</dbReference>
<dbReference type="Pfam" id="PF13426">
    <property type="entry name" value="PAS_9"/>
    <property type="match status" value="1"/>
</dbReference>
<evidence type="ECO:0000313" key="6">
    <source>
        <dbReference type="Proteomes" id="UP000252204"/>
    </source>
</evidence>
<evidence type="ECO:0000259" key="2">
    <source>
        <dbReference type="PROSITE" id="PS50113"/>
    </source>
</evidence>
<dbReference type="SUPFAM" id="SSF55785">
    <property type="entry name" value="PYP-like sensor domain (PAS domain)"/>
    <property type="match status" value="1"/>
</dbReference>
<dbReference type="PANTHER" id="PTHR44757">
    <property type="entry name" value="DIGUANYLATE CYCLASE DGCP"/>
    <property type="match status" value="1"/>
</dbReference>
<dbReference type="RefSeq" id="WP_113269862.1">
    <property type="nucleotide sequence ID" value="NZ_QNTU01000006.1"/>
</dbReference>
<dbReference type="SUPFAM" id="SSF55073">
    <property type="entry name" value="Nucleotide cyclase"/>
    <property type="match status" value="1"/>
</dbReference>
<dbReference type="InterPro" id="IPR029787">
    <property type="entry name" value="Nucleotide_cyclase"/>
</dbReference>
<proteinExistence type="predicted"/>
<evidence type="ECO:0000259" key="1">
    <source>
        <dbReference type="PROSITE" id="PS50112"/>
    </source>
</evidence>
<evidence type="ECO:0000313" key="5">
    <source>
        <dbReference type="EMBL" id="RBI67242.1"/>
    </source>
</evidence>
<dbReference type="CDD" id="cd01949">
    <property type="entry name" value="GGDEF"/>
    <property type="match status" value="1"/>
</dbReference>
<dbReference type="Gene3D" id="3.30.70.270">
    <property type="match status" value="1"/>
</dbReference>
<dbReference type="PROSITE" id="PS50883">
    <property type="entry name" value="EAL"/>
    <property type="match status" value="1"/>
</dbReference>
<evidence type="ECO:0000259" key="3">
    <source>
        <dbReference type="PROSITE" id="PS50883"/>
    </source>
</evidence>
<keyword evidence="6" id="KW-1185">Reference proteome</keyword>
<dbReference type="InterPro" id="IPR001633">
    <property type="entry name" value="EAL_dom"/>
</dbReference>
<protein>
    <submittedName>
        <fullName evidence="5">Phosphodiesterase</fullName>
    </submittedName>
</protein>
<dbReference type="Gene3D" id="3.20.20.450">
    <property type="entry name" value="EAL domain"/>
    <property type="match status" value="1"/>
</dbReference>
<feature type="domain" description="PAS" evidence="1">
    <location>
        <begin position="50"/>
        <end position="125"/>
    </location>
</feature>
<dbReference type="InterPro" id="IPR035919">
    <property type="entry name" value="EAL_sf"/>
</dbReference>
<dbReference type="InterPro" id="IPR052155">
    <property type="entry name" value="Biofilm_reg_signaling"/>
</dbReference>
<dbReference type="CDD" id="cd01948">
    <property type="entry name" value="EAL"/>
    <property type="match status" value="1"/>
</dbReference>
<dbReference type="Proteomes" id="UP000252204">
    <property type="component" value="Unassembled WGS sequence"/>
</dbReference>